<evidence type="ECO:0000313" key="6">
    <source>
        <dbReference type="EMBL" id="PYI00238.1"/>
    </source>
</evidence>
<evidence type="ECO:0000256" key="2">
    <source>
        <dbReference type="ARBA" id="ARBA00022553"/>
    </source>
</evidence>
<dbReference type="STRING" id="1448318.A0A319E197"/>
<protein>
    <submittedName>
        <fullName evidence="6">Ketoacyl-synt-domain-containing protein</fullName>
    </submittedName>
</protein>
<evidence type="ECO:0000259" key="5">
    <source>
        <dbReference type="PROSITE" id="PS52004"/>
    </source>
</evidence>
<dbReference type="PANTHER" id="PTHR43775:SF29">
    <property type="entry name" value="ASPERFURANONE POLYKETIDE SYNTHASE AFOG-RELATED"/>
    <property type="match status" value="1"/>
</dbReference>
<evidence type="ECO:0000313" key="7">
    <source>
        <dbReference type="Proteomes" id="UP000248423"/>
    </source>
</evidence>
<dbReference type="GO" id="GO:0006633">
    <property type="term" value="P:fatty acid biosynthetic process"/>
    <property type="evidence" value="ECO:0007669"/>
    <property type="project" value="InterPro"/>
</dbReference>
<dbReference type="AlphaFoldDB" id="A0A319E197"/>
<dbReference type="GO" id="GO:0004315">
    <property type="term" value="F:3-oxoacyl-[acyl-carrier-protein] synthase activity"/>
    <property type="evidence" value="ECO:0007669"/>
    <property type="project" value="InterPro"/>
</dbReference>
<dbReference type="PANTHER" id="PTHR43775">
    <property type="entry name" value="FATTY ACID SYNTHASE"/>
    <property type="match status" value="1"/>
</dbReference>
<proteinExistence type="predicted"/>
<dbReference type="EMBL" id="KZ826469">
    <property type="protein sequence ID" value="PYI00238.1"/>
    <property type="molecule type" value="Genomic_DNA"/>
</dbReference>
<sequence length="261" mass="28957">MAQESSILDPIAIVGFSIKFPGDADTPECFWQMLETKQCAFQAWPKDRLNFEAFMSRDSKGFIPGAHFMKEDCGLFDASFFGVSGTEACTMDPQNRLLLETAYRALENSGIPMENAKGSKTAVYTGCMANDYNHIVSRDADLLPRYTALGASPSMLSNRLSWFFDFHGPSLSVDTACSSSLVALDLACQGLRNGDSDMVSHAMPCLLPRLGIWRTLKRKECSLSSVSTGIGSWSEYHRRRRAGSLALENELSFPRWSLFQL</sequence>
<evidence type="ECO:0000256" key="4">
    <source>
        <dbReference type="ARBA" id="ARBA00023002"/>
    </source>
</evidence>
<dbReference type="GO" id="GO:0004312">
    <property type="term" value="F:fatty acid synthase activity"/>
    <property type="evidence" value="ECO:0007669"/>
    <property type="project" value="TreeGrafter"/>
</dbReference>
<dbReference type="PROSITE" id="PS52004">
    <property type="entry name" value="KS3_2"/>
    <property type="match status" value="1"/>
</dbReference>
<keyword evidence="4" id="KW-0560">Oxidoreductase</keyword>
<dbReference type="OrthoDB" id="329835at2759"/>
<dbReference type="InterPro" id="IPR014030">
    <property type="entry name" value="Ketoacyl_synth_N"/>
</dbReference>
<dbReference type="Gene3D" id="3.40.47.10">
    <property type="match status" value="1"/>
</dbReference>
<evidence type="ECO:0000256" key="1">
    <source>
        <dbReference type="ARBA" id="ARBA00022450"/>
    </source>
</evidence>
<dbReference type="Pfam" id="PF00109">
    <property type="entry name" value="ketoacyl-synt"/>
    <property type="match status" value="1"/>
</dbReference>
<dbReference type="Proteomes" id="UP000248423">
    <property type="component" value="Unassembled WGS sequence"/>
</dbReference>
<gene>
    <name evidence="6" type="ORF">BO78DRAFT_439542</name>
</gene>
<dbReference type="InterPro" id="IPR050091">
    <property type="entry name" value="PKS_NRPS_Biosynth_Enz"/>
</dbReference>
<dbReference type="InterPro" id="IPR016039">
    <property type="entry name" value="Thiolase-like"/>
</dbReference>
<dbReference type="PROSITE" id="PS00606">
    <property type="entry name" value="KS3_1"/>
    <property type="match status" value="1"/>
</dbReference>
<name>A0A319E197_ASPSB</name>
<organism evidence="6 7">
    <name type="scientific">Aspergillus sclerotiicarbonarius (strain CBS 121057 / IBT 28362)</name>
    <dbReference type="NCBI Taxonomy" id="1448318"/>
    <lineage>
        <taxon>Eukaryota</taxon>
        <taxon>Fungi</taxon>
        <taxon>Dikarya</taxon>
        <taxon>Ascomycota</taxon>
        <taxon>Pezizomycotina</taxon>
        <taxon>Eurotiomycetes</taxon>
        <taxon>Eurotiomycetidae</taxon>
        <taxon>Eurotiales</taxon>
        <taxon>Aspergillaceae</taxon>
        <taxon>Aspergillus</taxon>
        <taxon>Aspergillus subgen. Circumdati</taxon>
    </lineage>
</organism>
<keyword evidence="7" id="KW-1185">Reference proteome</keyword>
<dbReference type="SMART" id="SM00825">
    <property type="entry name" value="PKS_KS"/>
    <property type="match status" value="1"/>
</dbReference>
<dbReference type="InterPro" id="IPR020841">
    <property type="entry name" value="PKS_Beta-ketoAc_synthase_dom"/>
</dbReference>
<feature type="domain" description="Ketosynthase family 3 (KS3)" evidence="5">
    <location>
        <begin position="8"/>
        <end position="261"/>
    </location>
</feature>
<dbReference type="CDD" id="cd00833">
    <property type="entry name" value="PKS"/>
    <property type="match status" value="1"/>
</dbReference>
<accession>A0A319E197</accession>
<dbReference type="SUPFAM" id="SSF53901">
    <property type="entry name" value="Thiolase-like"/>
    <property type="match status" value="1"/>
</dbReference>
<reference evidence="6 7" key="1">
    <citation type="submission" date="2018-02" db="EMBL/GenBank/DDBJ databases">
        <title>The genomes of Aspergillus section Nigri reveals drivers in fungal speciation.</title>
        <authorList>
            <consortium name="DOE Joint Genome Institute"/>
            <person name="Vesth T.C."/>
            <person name="Nybo J."/>
            <person name="Theobald S."/>
            <person name="Brandl J."/>
            <person name="Frisvad J.C."/>
            <person name="Nielsen K.F."/>
            <person name="Lyhne E.K."/>
            <person name="Kogle M.E."/>
            <person name="Kuo A."/>
            <person name="Riley R."/>
            <person name="Clum A."/>
            <person name="Nolan M."/>
            <person name="Lipzen A."/>
            <person name="Salamov A."/>
            <person name="Henrissat B."/>
            <person name="Wiebenga A."/>
            <person name="De vries R.P."/>
            <person name="Grigoriev I.V."/>
            <person name="Mortensen U.H."/>
            <person name="Andersen M.R."/>
            <person name="Baker S.E."/>
        </authorList>
    </citation>
    <scope>NUCLEOTIDE SEQUENCE [LARGE SCALE GENOMIC DNA]</scope>
    <source>
        <strain evidence="6 7">CBS 121057</strain>
    </source>
</reference>
<dbReference type="GO" id="GO:0016491">
    <property type="term" value="F:oxidoreductase activity"/>
    <property type="evidence" value="ECO:0007669"/>
    <property type="project" value="UniProtKB-KW"/>
</dbReference>
<evidence type="ECO:0000256" key="3">
    <source>
        <dbReference type="ARBA" id="ARBA00022679"/>
    </source>
</evidence>
<keyword evidence="3" id="KW-0808">Transferase</keyword>
<dbReference type="GO" id="GO:0044550">
    <property type="term" value="P:secondary metabolite biosynthetic process"/>
    <property type="evidence" value="ECO:0007669"/>
    <property type="project" value="TreeGrafter"/>
</dbReference>
<keyword evidence="1" id="KW-0596">Phosphopantetheine</keyword>
<dbReference type="InterPro" id="IPR018201">
    <property type="entry name" value="Ketoacyl_synth_AS"/>
</dbReference>
<dbReference type="VEuPathDB" id="FungiDB:BO78DRAFT_439542"/>
<keyword evidence="2" id="KW-0597">Phosphoprotein</keyword>